<proteinExistence type="predicted"/>
<gene>
    <name evidence="2" type="ORF">GETHLI_02340</name>
</gene>
<dbReference type="SUPFAM" id="SSF111364">
    <property type="entry name" value="Tsx-like channel"/>
    <property type="match status" value="1"/>
</dbReference>
<keyword evidence="3" id="KW-1185">Reference proteome</keyword>
<protein>
    <recommendedName>
        <fullName evidence="4">Nucleoside-specific outer membrane channel protein Tsx</fullName>
    </recommendedName>
</protein>
<evidence type="ECO:0008006" key="4">
    <source>
        <dbReference type="Google" id="ProtNLM"/>
    </source>
</evidence>
<dbReference type="Gene3D" id="2.40.230.20">
    <property type="entry name" value="Nucleoside-specific channel-forming protein, Tsx-like"/>
    <property type="match status" value="1"/>
</dbReference>
<dbReference type="EMBL" id="BSDE01000001">
    <property type="protein sequence ID" value="GLH71732.1"/>
    <property type="molecule type" value="Genomic_DNA"/>
</dbReference>
<evidence type="ECO:0000313" key="2">
    <source>
        <dbReference type="EMBL" id="GLH71732.1"/>
    </source>
</evidence>
<dbReference type="Proteomes" id="UP001165069">
    <property type="component" value="Unassembled WGS sequence"/>
</dbReference>
<accession>A0ABQ5QAT8</accession>
<name>A0ABQ5QAT8_9BACT</name>
<organism evidence="2 3">
    <name type="scientific">Geothrix limicola</name>
    <dbReference type="NCBI Taxonomy" id="2927978"/>
    <lineage>
        <taxon>Bacteria</taxon>
        <taxon>Pseudomonadati</taxon>
        <taxon>Acidobacteriota</taxon>
        <taxon>Holophagae</taxon>
        <taxon>Holophagales</taxon>
        <taxon>Holophagaceae</taxon>
        <taxon>Geothrix</taxon>
    </lineage>
</organism>
<keyword evidence="1" id="KW-0732">Signal</keyword>
<feature type="chain" id="PRO_5045748527" description="Nucleoside-specific outer membrane channel protein Tsx" evidence="1">
    <location>
        <begin position="21"/>
        <end position="296"/>
    </location>
</feature>
<evidence type="ECO:0000313" key="3">
    <source>
        <dbReference type="Proteomes" id="UP001165069"/>
    </source>
</evidence>
<sequence length="296" mass="32222">MNTLPIKALALVLAALPLAAADWSDTWAGWRYGTQFREPGLAGTIEKNIFQLTHVSGWEYGTNFFNVDMLFSSNQDPAQNSNAPNFGAGQPGNGVTGTNEVYVVYHSAFNLSKVFKTSLAAGPIRDISLTAGLEFNAKANTFGSRKRFISFGPTVNFAVPKGFLDVGIWACHEQNFNGVVMKPVDFKTTFEISAAWGIPFSVGPVDAEFKGFANYLGTKGKDGFGVETKPETLSDIALMFDISSVFGRKPKAVYLGAGFEYWNNKFGGENNTAPASTPWLNNQRVTAPMVQLEIHF</sequence>
<reference evidence="2 3" key="1">
    <citation type="journal article" date="2023" name="Antonie Van Leeuwenhoek">
        <title>Mesoterricola silvestris gen. nov., sp. nov., Mesoterricola sediminis sp. nov., Geothrix oryzae sp. nov., Geothrix edaphica sp. nov., Geothrix rubra sp. nov., and Geothrix limicola sp. nov., six novel members of Acidobacteriota isolated from soils.</title>
        <authorList>
            <person name="Itoh H."/>
            <person name="Sugisawa Y."/>
            <person name="Mise K."/>
            <person name="Xu Z."/>
            <person name="Kuniyasu M."/>
            <person name="Ushijima N."/>
            <person name="Kawano K."/>
            <person name="Kobayashi E."/>
            <person name="Shiratori Y."/>
            <person name="Masuda Y."/>
            <person name="Senoo K."/>
        </authorList>
    </citation>
    <scope>NUCLEOTIDE SEQUENCE [LARGE SCALE GENOMIC DNA]</scope>
    <source>
        <strain evidence="2 3">Red804</strain>
    </source>
</reference>
<comment type="caution">
    <text evidence="2">The sequence shown here is derived from an EMBL/GenBank/DDBJ whole genome shotgun (WGS) entry which is preliminary data.</text>
</comment>
<feature type="signal peptide" evidence="1">
    <location>
        <begin position="1"/>
        <end position="20"/>
    </location>
</feature>
<dbReference type="RefSeq" id="WP_285569207.1">
    <property type="nucleotide sequence ID" value="NZ_BSDE01000001.1"/>
</dbReference>
<dbReference type="InterPro" id="IPR036777">
    <property type="entry name" value="Channel_Tsx-like_sf"/>
</dbReference>
<evidence type="ECO:0000256" key="1">
    <source>
        <dbReference type="SAM" id="SignalP"/>
    </source>
</evidence>